<dbReference type="PROSITE" id="PS51257">
    <property type="entry name" value="PROKAR_LIPOPROTEIN"/>
    <property type="match status" value="1"/>
</dbReference>
<dbReference type="AlphaFoldDB" id="A0A2T0S586"/>
<reference evidence="1 2" key="1">
    <citation type="submission" date="2018-03" db="EMBL/GenBank/DDBJ databases">
        <title>Genomic Encyclopedia of Archaeal and Bacterial Type Strains, Phase II (KMG-II): from individual species to whole genera.</title>
        <authorList>
            <person name="Goeker M."/>
        </authorList>
    </citation>
    <scope>NUCLEOTIDE SEQUENCE [LARGE SCALE GENOMIC DNA]</scope>
    <source>
        <strain evidence="1 2">DSM 28354</strain>
    </source>
</reference>
<protein>
    <submittedName>
        <fullName evidence="1">Uncharacterized protein</fullName>
    </submittedName>
</protein>
<evidence type="ECO:0000313" key="2">
    <source>
        <dbReference type="Proteomes" id="UP000238375"/>
    </source>
</evidence>
<dbReference type="RefSeq" id="WP_106140232.1">
    <property type="nucleotide sequence ID" value="NZ_PVTE01000028.1"/>
</dbReference>
<organism evidence="1 2">
    <name type="scientific">Spirosoma oryzae</name>
    <dbReference type="NCBI Taxonomy" id="1469603"/>
    <lineage>
        <taxon>Bacteria</taxon>
        <taxon>Pseudomonadati</taxon>
        <taxon>Bacteroidota</taxon>
        <taxon>Cytophagia</taxon>
        <taxon>Cytophagales</taxon>
        <taxon>Cytophagaceae</taxon>
        <taxon>Spirosoma</taxon>
    </lineage>
</organism>
<comment type="caution">
    <text evidence="1">The sequence shown here is derived from an EMBL/GenBank/DDBJ whole genome shotgun (WGS) entry which is preliminary data.</text>
</comment>
<dbReference type="OrthoDB" id="1489643at2"/>
<dbReference type="EMBL" id="PVTE01000028">
    <property type="protein sequence ID" value="PRY28588.1"/>
    <property type="molecule type" value="Genomic_DNA"/>
</dbReference>
<accession>A0A2T0S586</accession>
<dbReference type="Proteomes" id="UP000238375">
    <property type="component" value="Unassembled WGS sequence"/>
</dbReference>
<proteinExistence type="predicted"/>
<sequence length="396" mass="44503">MSRYAPLLLLIALLTGCSSGRTALRHGHFDVAVKRASQRLQQKPGLSKRGHGLASDVLRQAFVLAYEQHQTTIRRLATNTSQPFRWEAVLSSYNALQKLTDDARTCSACADWLAPYPASYQDRLLETRQLAAADRYERAEQAYAFRLTDRLAAKDAFVNYQKAADWVPDYQQSRARADDAFPYALLRVAIEPVSPSREVSAGDNLAIQRLILRKLSINTPPSTFVRLYAPEQVQASIVDGAPLAEGFPIHQAVRMQVVDYTPYNDVTTSSSTTVYSDKAYKVGEKKINDSTKVDILEKVKGTLTTFRRHISAGMIMRVQGIDVGSGQVLWNNPVDETRRWETVWETFSGDTRALNGHSLATASLLVPSRWQLYDELVDELAYSAAHRIRTRYSRDE</sequence>
<name>A0A2T0S586_9BACT</name>
<keyword evidence="2" id="KW-1185">Reference proteome</keyword>
<evidence type="ECO:0000313" key="1">
    <source>
        <dbReference type="EMBL" id="PRY28588.1"/>
    </source>
</evidence>
<gene>
    <name evidence="1" type="ORF">CLV58_1283</name>
</gene>